<evidence type="ECO:0000313" key="3">
    <source>
        <dbReference type="EMBL" id="KAL0271953.1"/>
    </source>
</evidence>
<feature type="region of interest" description="Disordered" evidence="1">
    <location>
        <begin position="558"/>
        <end position="578"/>
    </location>
</feature>
<gene>
    <name evidence="3" type="ORF">PYX00_005100</name>
</gene>
<dbReference type="CDD" id="cd00821">
    <property type="entry name" value="PH"/>
    <property type="match status" value="1"/>
</dbReference>
<feature type="compositionally biased region" description="Polar residues" evidence="1">
    <location>
        <begin position="409"/>
        <end position="418"/>
    </location>
</feature>
<dbReference type="EMBL" id="JARGDH010000003">
    <property type="protein sequence ID" value="KAL0271953.1"/>
    <property type="molecule type" value="Genomic_DNA"/>
</dbReference>
<protein>
    <recommendedName>
        <fullName evidence="2">PH domain-containing protein</fullName>
    </recommendedName>
</protein>
<dbReference type="InterPro" id="IPR011993">
    <property type="entry name" value="PH-like_dom_sf"/>
</dbReference>
<feature type="compositionally biased region" description="Basic and acidic residues" evidence="1">
    <location>
        <begin position="633"/>
        <end position="642"/>
    </location>
</feature>
<evidence type="ECO:0000256" key="1">
    <source>
        <dbReference type="SAM" id="MobiDB-lite"/>
    </source>
</evidence>
<sequence length="642" mass="73798">MAQEEEICTKISDGVKMAGFLEKKGKMKIVSAWKKYWFVLEERLLLYYRSQIEYINLSPCRGSLNLGLVTTIRPGSSSGPYIIHVITRTQVVQLRAKNRATQEEWLQALLDSMSLPLFSKTLKTPLIADLHGHRYSMDNIPSHERLRKTESERRDRHRQGFEYRKKDISDSFYGGSLDNAIWSKRFRTVRSPSPNIPKGKMLEKILGYVEEADTKSASDMVSLIDDDLSGSLRFSKNKYITKDASVDDRGEEKISESENGDNYGAINRERMSLSDNQLNRTGLLMNDDDKLKARSREESQFERIKNAMKKTRGRAFKNKSDLERKTSNVKKRRHSFLQKVFKRNYRTENEKEVPEYGSDTDDPLYDTIENIHEQKESLISSTSESSQEQKIINPGEETAENAEDVTEEPGTSHTTYTEVQRPIFGSKSILSAQAMSELKIKLKSREGLDNQSLEARSFQASKKSESVPDLPPRIKCSRPRSPWHDVPMNNTPVDAAEPKFNIQQATVKFHDDMPVFFRDEPEMIVSAPKTQPEGKPEDDLNILLEQLTEITSNSLRKSLQLKETTEEDMQENSWERSRLERRFSDPDYDIPRPHKLANLCISYSDNIDVLQKQENSSDTSSSFQSIEPDSLESDEKKNKKTD</sequence>
<feature type="domain" description="PH" evidence="2">
    <location>
        <begin position="14"/>
        <end position="114"/>
    </location>
</feature>
<dbReference type="InterPro" id="IPR001849">
    <property type="entry name" value="PH_domain"/>
</dbReference>
<feature type="region of interest" description="Disordered" evidence="1">
    <location>
        <begin position="612"/>
        <end position="642"/>
    </location>
</feature>
<comment type="caution">
    <text evidence="3">The sequence shown here is derived from an EMBL/GenBank/DDBJ whole genome shotgun (WGS) entry which is preliminary data.</text>
</comment>
<organism evidence="3">
    <name type="scientific">Menopon gallinae</name>
    <name type="common">poultry shaft louse</name>
    <dbReference type="NCBI Taxonomy" id="328185"/>
    <lineage>
        <taxon>Eukaryota</taxon>
        <taxon>Metazoa</taxon>
        <taxon>Ecdysozoa</taxon>
        <taxon>Arthropoda</taxon>
        <taxon>Hexapoda</taxon>
        <taxon>Insecta</taxon>
        <taxon>Pterygota</taxon>
        <taxon>Neoptera</taxon>
        <taxon>Paraneoptera</taxon>
        <taxon>Psocodea</taxon>
        <taxon>Troctomorpha</taxon>
        <taxon>Phthiraptera</taxon>
        <taxon>Amblycera</taxon>
        <taxon>Menoponidae</taxon>
        <taxon>Menopon</taxon>
    </lineage>
</organism>
<dbReference type="AlphaFoldDB" id="A0AAW2HRG9"/>
<name>A0AAW2HRG9_9NEOP</name>
<feature type="compositionally biased region" description="Polar residues" evidence="1">
    <location>
        <begin position="612"/>
        <end position="627"/>
    </location>
</feature>
<feature type="compositionally biased region" description="Low complexity" evidence="1">
    <location>
        <begin position="377"/>
        <end position="392"/>
    </location>
</feature>
<dbReference type="PROSITE" id="PS50003">
    <property type="entry name" value="PH_DOMAIN"/>
    <property type="match status" value="1"/>
</dbReference>
<evidence type="ECO:0000259" key="2">
    <source>
        <dbReference type="PROSITE" id="PS50003"/>
    </source>
</evidence>
<accession>A0AAW2HRG9</accession>
<reference evidence="3" key="1">
    <citation type="journal article" date="2024" name="Gigascience">
        <title>Chromosome-level genome of the poultry shaft louse Menopon gallinae provides insight into the host-switching and adaptive evolution of parasitic lice.</title>
        <authorList>
            <person name="Xu Y."/>
            <person name="Ma L."/>
            <person name="Liu S."/>
            <person name="Liang Y."/>
            <person name="Liu Q."/>
            <person name="He Z."/>
            <person name="Tian L."/>
            <person name="Duan Y."/>
            <person name="Cai W."/>
            <person name="Li H."/>
            <person name="Song F."/>
        </authorList>
    </citation>
    <scope>NUCLEOTIDE SEQUENCE</scope>
    <source>
        <strain evidence="3">Cailab_2023a</strain>
    </source>
</reference>
<dbReference type="SMART" id="SM00233">
    <property type="entry name" value="PH"/>
    <property type="match status" value="1"/>
</dbReference>
<dbReference type="Gene3D" id="2.30.29.30">
    <property type="entry name" value="Pleckstrin-homology domain (PH domain)/Phosphotyrosine-binding domain (PTB)"/>
    <property type="match status" value="1"/>
</dbReference>
<proteinExistence type="predicted"/>
<feature type="region of interest" description="Disordered" evidence="1">
    <location>
        <begin position="456"/>
        <end position="485"/>
    </location>
</feature>
<dbReference type="Pfam" id="PF00169">
    <property type="entry name" value="PH"/>
    <property type="match status" value="1"/>
</dbReference>
<feature type="region of interest" description="Disordered" evidence="1">
    <location>
        <begin position="377"/>
        <end position="419"/>
    </location>
</feature>
<feature type="compositionally biased region" description="Acidic residues" evidence="1">
    <location>
        <begin position="397"/>
        <end position="407"/>
    </location>
</feature>
<dbReference type="SUPFAM" id="SSF50729">
    <property type="entry name" value="PH domain-like"/>
    <property type="match status" value="1"/>
</dbReference>